<evidence type="ECO:0000313" key="1">
    <source>
        <dbReference type="EMBL" id="MFD1882051.1"/>
    </source>
</evidence>
<gene>
    <name evidence="1" type="ORF">ACFSCT_10005</name>
</gene>
<name>A0ABW4R701_9RHOB</name>
<dbReference type="RefSeq" id="WP_158212548.1">
    <property type="nucleotide sequence ID" value="NZ_JBHUEN010000024.1"/>
</dbReference>
<dbReference type="Proteomes" id="UP001597213">
    <property type="component" value="Unassembled WGS sequence"/>
</dbReference>
<protein>
    <submittedName>
        <fullName evidence="1">Uncharacterized protein</fullName>
    </submittedName>
</protein>
<keyword evidence="2" id="KW-1185">Reference proteome</keyword>
<dbReference type="EMBL" id="JBHUEN010000024">
    <property type="protein sequence ID" value="MFD1882051.1"/>
    <property type="molecule type" value="Genomic_DNA"/>
</dbReference>
<sequence>MTIIDPALISLLSNVYSANGDNCTGTLAVGAILVDSLRRSALLAKPEGSPKP</sequence>
<proteinExistence type="predicted"/>
<accession>A0ABW4R701</accession>
<comment type="caution">
    <text evidence="1">The sequence shown here is derived from an EMBL/GenBank/DDBJ whole genome shotgun (WGS) entry which is preliminary data.</text>
</comment>
<organism evidence="1 2">
    <name type="scientific">Paracoccus pacificus</name>
    <dbReference type="NCBI Taxonomy" id="1463598"/>
    <lineage>
        <taxon>Bacteria</taxon>
        <taxon>Pseudomonadati</taxon>
        <taxon>Pseudomonadota</taxon>
        <taxon>Alphaproteobacteria</taxon>
        <taxon>Rhodobacterales</taxon>
        <taxon>Paracoccaceae</taxon>
        <taxon>Paracoccus</taxon>
    </lineage>
</organism>
<reference evidence="2" key="1">
    <citation type="journal article" date="2019" name="Int. J. Syst. Evol. Microbiol.">
        <title>The Global Catalogue of Microorganisms (GCM) 10K type strain sequencing project: providing services to taxonomists for standard genome sequencing and annotation.</title>
        <authorList>
            <consortium name="The Broad Institute Genomics Platform"/>
            <consortium name="The Broad Institute Genome Sequencing Center for Infectious Disease"/>
            <person name="Wu L."/>
            <person name="Ma J."/>
        </authorList>
    </citation>
    <scope>NUCLEOTIDE SEQUENCE [LARGE SCALE GENOMIC DNA]</scope>
    <source>
        <strain evidence="2">CCUG 56029</strain>
    </source>
</reference>
<evidence type="ECO:0000313" key="2">
    <source>
        <dbReference type="Proteomes" id="UP001597213"/>
    </source>
</evidence>